<name>A0ACB8W2G9_9TELE</name>
<gene>
    <name evidence="1" type="ORF">L3Q82_012278</name>
</gene>
<proteinExistence type="predicted"/>
<reference evidence="1" key="1">
    <citation type="submission" date="2022-04" db="EMBL/GenBank/DDBJ databases">
        <title>Jade perch genome.</title>
        <authorList>
            <person name="Chao B."/>
        </authorList>
    </citation>
    <scope>NUCLEOTIDE SEQUENCE</scope>
    <source>
        <strain evidence="1">CB-2022</strain>
    </source>
</reference>
<dbReference type="EMBL" id="CM041545">
    <property type="protein sequence ID" value="KAI3361926.1"/>
    <property type="molecule type" value="Genomic_DNA"/>
</dbReference>
<protein>
    <submittedName>
        <fullName evidence="1">Uncharacterized protein</fullName>
    </submittedName>
</protein>
<keyword evidence="2" id="KW-1185">Reference proteome</keyword>
<evidence type="ECO:0000313" key="2">
    <source>
        <dbReference type="Proteomes" id="UP000831701"/>
    </source>
</evidence>
<comment type="caution">
    <text evidence="1">The sequence shown here is derived from an EMBL/GenBank/DDBJ whole genome shotgun (WGS) entry which is preliminary data.</text>
</comment>
<evidence type="ECO:0000313" key="1">
    <source>
        <dbReference type="EMBL" id="KAI3361926.1"/>
    </source>
</evidence>
<accession>A0ACB8W2G9</accession>
<organism evidence="1 2">
    <name type="scientific">Scortum barcoo</name>
    <name type="common">barcoo grunter</name>
    <dbReference type="NCBI Taxonomy" id="214431"/>
    <lineage>
        <taxon>Eukaryota</taxon>
        <taxon>Metazoa</taxon>
        <taxon>Chordata</taxon>
        <taxon>Craniata</taxon>
        <taxon>Vertebrata</taxon>
        <taxon>Euteleostomi</taxon>
        <taxon>Actinopterygii</taxon>
        <taxon>Neopterygii</taxon>
        <taxon>Teleostei</taxon>
        <taxon>Neoteleostei</taxon>
        <taxon>Acanthomorphata</taxon>
        <taxon>Eupercaria</taxon>
        <taxon>Centrarchiformes</taxon>
        <taxon>Terapontoidei</taxon>
        <taxon>Terapontidae</taxon>
        <taxon>Scortum</taxon>
    </lineage>
</organism>
<sequence>MERSLAWDQDHRHNVPSSSQTKRCHAVPRGIAQLKSYDSKQSCREETKKNEGAEEGAEEGEWRRGKKGKGAQRRAPGEEMKKGKSCTVKPELGVLGLTWNYTCCPPAERFIQPAAERSALCVQPWSKSECRSLLPVTTAKYSGTGMHKGASTYA</sequence>
<dbReference type="Proteomes" id="UP000831701">
    <property type="component" value="Chromosome 15"/>
</dbReference>
<feature type="non-terminal residue" evidence="1">
    <location>
        <position position="154"/>
    </location>
</feature>